<proteinExistence type="predicted"/>
<dbReference type="AlphaFoldDB" id="A0A0S4LGB0"/>
<accession>A0A0S4LGB0</accession>
<dbReference type="Proteomes" id="UP000199032">
    <property type="component" value="Unassembled WGS sequence"/>
</dbReference>
<name>A0A0S4LGB0_9BACT</name>
<sequence>MFSYYVDRSVHKRLEQLTTRKGKAVTDMVNQIFKKNLEWWRACGSFFARRRFMARQPAIP</sequence>
<keyword evidence="2" id="KW-1185">Reference proteome</keyword>
<evidence type="ECO:0000313" key="1">
    <source>
        <dbReference type="EMBL" id="CUS35677.1"/>
    </source>
</evidence>
<protein>
    <submittedName>
        <fullName evidence="1">Uncharacterized protein</fullName>
    </submittedName>
</protein>
<reference evidence="1 2" key="1">
    <citation type="submission" date="2015-10" db="EMBL/GenBank/DDBJ databases">
        <authorList>
            <person name="Gilbert D.G."/>
        </authorList>
    </citation>
    <scope>NUCLEOTIDE SEQUENCE [LARGE SCALE GENOMIC DNA]</scope>
    <source>
        <strain evidence="1">COMA1</strain>
    </source>
</reference>
<gene>
    <name evidence="1" type="ORF">COMA1_20398</name>
</gene>
<organism evidence="1 2">
    <name type="scientific">Candidatus Nitrospira nitrosa</name>
    <dbReference type="NCBI Taxonomy" id="1742972"/>
    <lineage>
        <taxon>Bacteria</taxon>
        <taxon>Pseudomonadati</taxon>
        <taxon>Nitrospirota</taxon>
        <taxon>Nitrospiria</taxon>
        <taxon>Nitrospirales</taxon>
        <taxon>Nitrospiraceae</taxon>
        <taxon>Nitrospira</taxon>
    </lineage>
</organism>
<dbReference type="EMBL" id="CZQA01000008">
    <property type="protein sequence ID" value="CUS35677.1"/>
    <property type="molecule type" value="Genomic_DNA"/>
</dbReference>
<evidence type="ECO:0000313" key="2">
    <source>
        <dbReference type="Proteomes" id="UP000199032"/>
    </source>
</evidence>